<dbReference type="AlphaFoldDB" id="A0A7W9MXV5"/>
<feature type="region of interest" description="Disordered" evidence="1">
    <location>
        <begin position="1"/>
        <end position="46"/>
    </location>
</feature>
<dbReference type="RefSeq" id="WP_184802371.1">
    <property type="nucleotide sequence ID" value="NZ_JACHMY010000001.1"/>
</dbReference>
<feature type="compositionally biased region" description="Polar residues" evidence="1">
    <location>
        <begin position="1"/>
        <end position="36"/>
    </location>
</feature>
<dbReference type="Proteomes" id="UP000549971">
    <property type="component" value="Unassembled WGS sequence"/>
</dbReference>
<reference evidence="2 3" key="1">
    <citation type="submission" date="2020-08" db="EMBL/GenBank/DDBJ databases">
        <title>Sequencing the genomes of 1000 actinobacteria strains.</title>
        <authorList>
            <person name="Klenk H.-P."/>
        </authorList>
    </citation>
    <scope>NUCLEOTIDE SEQUENCE [LARGE SCALE GENOMIC DNA]</scope>
    <source>
        <strain evidence="2 3">DSM 28967</strain>
    </source>
</reference>
<dbReference type="EMBL" id="JACHMY010000001">
    <property type="protein sequence ID" value="MBB5840194.1"/>
    <property type="molecule type" value="Genomic_DNA"/>
</dbReference>
<organism evidence="2 3">
    <name type="scientific">Kribbella italica</name>
    <dbReference type="NCBI Taxonomy" id="1540520"/>
    <lineage>
        <taxon>Bacteria</taxon>
        <taxon>Bacillati</taxon>
        <taxon>Actinomycetota</taxon>
        <taxon>Actinomycetes</taxon>
        <taxon>Propionibacteriales</taxon>
        <taxon>Kribbellaceae</taxon>
        <taxon>Kribbella</taxon>
    </lineage>
</organism>
<proteinExistence type="predicted"/>
<evidence type="ECO:0000313" key="2">
    <source>
        <dbReference type="EMBL" id="MBB5840194.1"/>
    </source>
</evidence>
<evidence type="ECO:0000313" key="3">
    <source>
        <dbReference type="Proteomes" id="UP000549971"/>
    </source>
</evidence>
<comment type="caution">
    <text evidence="2">The sequence shown here is derived from an EMBL/GenBank/DDBJ whole genome shotgun (WGS) entry which is preliminary data.</text>
</comment>
<keyword evidence="3" id="KW-1185">Reference proteome</keyword>
<evidence type="ECO:0000256" key="1">
    <source>
        <dbReference type="SAM" id="MobiDB-lite"/>
    </source>
</evidence>
<accession>A0A7W9MXV5</accession>
<name>A0A7W9MXV5_9ACTN</name>
<sequence length="87" mass="9120">MTKSISNRSTSTQHDTSNEPISNPKTHSAAASSPNPTEKVHQSHPCITIKWSRDSASRRRFGLPPAAAVGAFGPVAGRAVAGGAAWR</sequence>
<gene>
    <name evidence="2" type="ORF">HDA39_006928</name>
</gene>
<protein>
    <submittedName>
        <fullName evidence="2">Uncharacterized protein</fullName>
    </submittedName>
</protein>